<dbReference type="Proteomes" id="UP000001628">
    <property type="component" value="Unassembled WGS sequence"/>
</dbReference>
<dbReference type="VEuPathDB" id="FungiDB:PADG_02974"/>
<protein>
    <submittedName>
        <fullName evidence="1">Uncharacterized protein</fullName>
    </submittedName>
</protein>
<organism evidence="1 2">
    <name type="scientific">Paracoccidioides brasiliensis (strain Pb18)</name>
    <dbReference type="NCBI Taxonomy" id="502780"/>
    <lineage>
        <taxon>Eukaryota</taxon>
        <taxon>Fungi</taxon>
        <taxon>Dikarya</taxon>
        <taxon>Ascomycota</taxon>
        <taxon>Pezizomycotina</taxon>
        <taxon>Eurotiomycetes</taxon>
        <taxon>Eurotiomycetidae</taxon>
        <taxon>Onygenales</taxon>
        <taxon>Ajellomycetaceae</taxon>
        <taxon>Paracoccidioides</taxon>
    </lineage>
</organism>
<evidence type="ECO:0000313" key="2">
    <source>
        <dbReference type="Proteomes" id="UP000001628"/>
    </source>
</evidence>
<dbReference type="KEGG" id="pbn:PADG_02974"/>
<dbReference type="AlphaFoldDB" id="C1G719"/>
<accession>C1G719</accession>
<dbReference type="InParanoid" id="C1G719"/>
<dbReference type="EMBL" id="KN275959">
    <property type="protein sequence ID" value="EEH46876.1"/>
    <property type="molecule type" value="Genomic_DNA"/>
</dbReference>
<evidence type="ECO:0000313" key="1">
    <source>
        <dbReference type="EMBL" id="EEH46876.1"/>
    </source>
</evidence>
<sequence length="61" mass="6643">MTSKLDFAANPFTANNYINETAHHPIKLIAATEDAESKYLPDAWAVGLSIAKQPSQLDISL</sequence>
<proteinExistence type="predicted"/>
<dbReference type="GeneID" id="22582361"/>
<dbReference type="RefSeq" id="XP_010758668.1">
    <property type="nucleotide sequence ID" value="XM_010760366.1"/>
</dbReference>
<keyword evidence="2" id="KW-1185">Reference proteome</keyword>
<name>C1G719_PARBD</name>
<dbReference type="HOGENOM" id="CLU_2923261_0_0_1"/>
<gene>
    <name evidence="1" type="ORF">PADG_02974</name>
</gene>
<reference evidence="1 2" key="1">
    <citation type="journal article" date="2011" name="PLoS Genet.">
        <title>Comparative genomic analysis of human fungal pathogens causing paracoccidioidomycosis.</title>
        <authorList>
            <person name="Desjardins C.A."/>
            <person name="Champion M.D."/>
            <person name="Holder J.W."/>
            <person name="Muszewska A."/>
            <person name="Goldberg J."/>
            <person name="Bailao A.M."/>
            <person name="Brigido M.M."/>
            <person name="Ferreira M.E."/>
            <person name="Garcia A.M."/>
            <person name="Grynberg M."/>
            <person name="Gujja S."/>
            <person name="Heiman D.I."/>
            <person name="Henn M.R."/>
            <person name="Kodira C.D."/>
            <person name="Leon-Narvaez H."/>
            <person name="Longo L.V."/>
            <person name="Ma L.J."/>
            <person name="Malavazi I."/>
            <person name="Matsuo A.L."/>
            <person name="Morais F.V."/>
            <person name="Pereira M."/>
            <person name="Rodriguez-Brito S."/>
            <person name="Sakthikumar S."/>
            <person name="Salem-Izacc S.M."/>
            <person name="Sykes S.M."/>
            <person name="Teixeira M.M."/>
            <person name="Vallejo M.C."/>
            <person name="Walter M.E."/>
            <person name="Yandava C."/>
            <person name="Young S."/>
            <person name="Zeng Q."/>
            <person name="Zucker J."/>
            <person name="Felipe M.S."/>
            <person name="Goldman G.H."/>
            <person name="Haas B.J."/>
            <person name="McEwen J.G."/>
            <person name="Nino-Vega G."/>
            <person name="Puccia R."/>
            <person name="San-Blas G."/>
            <person name="Soares C.M."/>
            <person name="Birren B.W."/>
            <person name="Cuomo C.A."/>
        </authorList>
    </citation>
    <scope>NUCLEOTIDE SEQUENCE [LARGE SCALE GENOMIC DNA]</scope>
    <source>
        <strain evidence="1 2">Pb18</strain>
    </source>
</reference>